<dbReference type="EMBL" id="MSDF01000042">
    <property type="protein sequence ID" value="OPA88088.1"/>
    <property type="molecule type" value="Genomic_DNA"/>
</dbReference>
<dbReference type="PANTHER" id="PTHR43877">
    <property type="entry name" value="AMINOALKYLPHOSPHONATE N-ACETYLTRANSFERASE-RELATED-RELATED"/>
    <property type="match status" value="1"/>
</dbReference>
<organism evidence="4 5">
    <name type="scientific">Pseudomonas fluorescens</name>
    <dbReference type="NCBI Taxonomy" id="294"/>
    <lineage>
        <taxon>Bacteria</taxon>
        <taxon>Pseudomonadati</taxon>
        <taxon>Pseudomonadota</taxon>
        <taxon>Gammaproteobacteria</taxon>
        <taxon>Pseudomonadales</taxon>
        <taxon>Pseudomonadaceae</taxon>
        <taxon>Pseudomonas</taxon>
    </lineage>
</organism>
<proteinExistence type="predicted"/>
<evidence type="ECO:0000259" key="3">
    <source>
        <dbReference type="PROSITE" id="PS51186"/>
    </source>
</evidence>
<dbReference type="InterPro" id="IPR016181">
    <property type="entry name" value="Acyl_CoA_acyltransferase"/>
</dbReference>
<evidence type="ECO:0000256" key="2">
    <source>
        <dbReference type="ARBA" id="ARBA00023315"/>
    </source>
</evidence>
<feature type="domain" description="N-acetyltransferase" evidence="3">
    <location>
        <begin position="1"/>
        <end position="145"/>
    </location>
</feature>
<dbReference type="Gene3D" id="3.40.630.30">
    <property type="match status" value="1"/>
</dbReference>
<dbReference type="GO" id="GO:0016747">
    <property type="term" value="F:acyltransferase activity, transferring groups other than amino-acyl groups"/>
    <property type="evidence" value="ECO:0007669"/>
    <property type="project" value="InterPro"/>
</dbReference>
<dbReference type="Pfam" id="PF13508">
    <property type="entry name" value="Acetyltransf_7"/>
    <property type="match status" value="1"/>
</dbReference>
<comment type="caution">
    <text evidence="4">The sequence shown here is derived from an EMBL/GenBank/DDBJ whole genome shotgun (WGS) entry which is preliminary data.</text>
</comment>
<dbReference type="PROSITE" id="PS51186">
    <property type="entry name" value="GNAT"/>
    <property type="match status" value="1"/>
</dbReference>
<evidence type="ECO:0000313" key="5">
    <source>
        <dbReference type="Proteomes" id="UP000190965"/>
    </source>
</evidence>
<evidence type="ECO:0000313" key="4">
    <source>
        <dbReference type="EMBL" id="OPA88088.1"/>
    </source>
</evidence>
<dbReference type="Proteomes" id="UP000190965">
    <property type="component" value="Unassembled WGS sequence"/>
</dbReference>
<dbReference type="RefSeq" id="WP_078742091.1">
    <property type="nucleotide sequence ID" value="NZ_MSDF01000042.1"/>
</dbReference>
<evidence type="ECO:0000256" key="1">
    <source>
        <dbReference type="ARBA" id="ARBA00022679"/>
    </source>
</evidence>
<accession>A0A1T2Y7L5</accession>
<dbReference type="InterPro" id="IPR000182">
    <property type="entry name" value="GNAT_dom"/>
</dbReference>
<keyword evidence="1 4" id="KW-0808">Transferase</keyword>
<dbReference type="SUPFAM" id="SSF55729">
    <property type="entry name" value="Acyl-CoA N-acyltransferases (Nat)"/>
    <property type="match status" value="1"/>
</dbReference>
<gene>
    <name evidence="4" type="ORF">BFW87_23440</name>
</gene>
<dbReference type="AlphaFoldDB" id="A0A1T2Y7L5"/>
<protein>
    <submittedName>
        <fullName evidence="4">GNAT family N-acetyltransferase</fullName>
    </submittedName>
</protein>
<reference evidence="4 5" key="1">
    <citation type="submission" date="2016-12" db="EMBL/GenBank/DDBJ databases">
        <title>Draft genome sequences of seven strains of Pseudomonas fluorescens that produce 4-formylaminooxyvinylglycine.</title>
        <authorList>
            <person name="Okrent R.A."/>
            <person name="Manning V.A."/>
            <person name="Trippe K.M."/>
        </authorList>
    </citation>
    <scope>NUCLEOTIDE SEQUENCE [LARGE SCALE GENOMIC DNA]</scope>
    <source>
        <strain evidence="4 5">P5A</strain>
    </source>
</reference>
<dbReference type="InterPro" id="IPR050832">
    <property type="entry name" value="Bact_Acetyltransf"/>
</dbReference>
<dbReference type="OrthoDB" id="9815041at2"/>
<name>A0A1T2Y7L5_PSEFL</name>
<sequence>MEIHQVTHLPPQTPDLEKEAVAEGFRFITQLTSEWHSGINHFDAPGECLMAAYVDGQLVGIGGLSVDLFTQTPTGRLRRVYVTPASRGQQVGRRLVNALLAHATLHFETVRLYTDTAQGSAFYLSCGFTLTEDAQATHIMQLREKSESDHV</sequence>
<dbReference type="CDD" id="cd04301">
    <property type="entry name" value="NAT_SF"/>
    <property type="match status" value="1"/>
</dbReference>
<keyword evidence="2" id="KW-0012">Acyltransferase</keyword>